<dbReference type="AlphaFoldDB" id="W7YEL3"/>
<evidence type="ECO:0000256" key="3">
    <source>
        <dbReference type="ARBA" id="ARBA00022806"/>
    </source>
</evidence>
<evidence type="ECO:0000313" key="7">
    <source>
        <dbReference type="EMBL" id="GAF06942.1"/>
    </source>
</evidence>
<dbReference type="InterPro" id="IPR054712">
    <property type="entry name" value="Cas3-like_dom"/>
</dbReference>
<organism evidence="7 8">
    <name type="scientific">Paenibacillus pini JCM 16418</name>
    <dbReference type="NCBI Taxonomy" id="1236976"/>
    <lineage>
        <taxon>Bacteria</taxon>
        <taxon>Bacillati</taxon>
        <taxon>Bacillota</taxon>
        <taxon>Bacilli</taxon>
        <taxon>Bacillales</taxon>
        <taxon>Paenibacillaceae</taxon>
        <taxon>Paenibacillus</taxon>
    </lineage>
</organism>
<evidence type="ECO:0000256" key="1">
    <source>
        <dbReference type="ARBA" id="ARBA00022741"/>
    </source>
</evidence>
<sequence>MCAAHRKEVLSGEYGVIPRLAKGKRIICVSTQLIEAGVNISFDCVVRSLAGLDSIAQAAGRCNRHGKDKVRNVYIIRSSDEVLTNLPEILIGAEKTERVLQEFKDDPGSLGNDLLSSKAMSRYFEYYFNDIGDKMHYLIPKLEQNLFDLMDRNRYYVDAYKKKHSCKPEVVNHYAIATAEKYFEAISTNATPVIVPYGEEGRELILDLNGEIEPGEMSELLRKAQQYTVNIYDYELRTLEKNGDVRPLLHGHVLALREPAYSDDFGVESKGEGAWEPMMI</sequence>
<keyword evidence="1" id="KW-0547">Nucleotide-binding</keyword>
<accession>W7YEL3</accession>
<keyword evidence="2" id="KW-0378">Hydrolase</keyword>
<dbReference type="eggNOG" id="COG1203">
    <property type="taxonomic scope" value="Bacteria"/>
</dbReference>
<dbReference type="Proteomes" id="UP000019364">
    <property type="component" value="Unassembled WGS sequence"/>
</dbReference>
<dbReference type="GO" id="GO:0005524">
    <property type="term" value="F:ATP binding"/>
    <property type="evidence" value="ECO:0007669"/>
    <property type="project" value="UniProtKB-KW"/>
</dbReference>
<keyword evidence="5" id="KW-0051">Antiviral defense</keyword>
<evidence type="ECO:0000256" key="4">
    <source>
        <dbReference type="ARBA" id="ARBA00022840"/>
    </source>
</evidence>
<evidence type="ECO:0000259" key="6">
    <source>
        <dbReference type="Pfam" id="PF22590"/>
    </source>
</evidence>
<dbReference type="EMBL" id="BAVZ01000002">
    <property type="protein sequence ID" value="GAF06942.1"/>
    <property type="molecule type" value="Genomic_DNA"/>
</dbReference>
<keyword evidence="3" id="KW-0347">Helicase</keyword>
<evidence type="ECO:0000256" key="2">
    <source>
        <dbReference type="ARBA" id="ARBA00022801"/>
    </source>
</evidence>
<keyword evidence="8" id="KW-1185">Reference proteome</keyword>
<dbReference type="Gene3D" id="3.40.50.300">
    <property type="entry name" value="P-loop containing nucleotide triphosphate hydrolases"/>
    <property type="match status" value="1"/>
</dbReference>
<keyword evidence="4" id="KW-0067">ATP-binding</keyword>
<gene>
    <name evidence="7" type="ORF">JCM16418_927</name>
</gene>
<dbReference type="GO" id="GO:0016787">
    <property type="term" value="F:hydrolase activity"/>
    <property type="evidence" value="ECO:0007669"/>
    <property type="project" value="UniProtKB-KW"/>
</dbReference>
<dbReference type="SUPFAM" id="SSF52540">
    <property type="entry name" value="P-loop containing nucleoside triphosphate hydrolases"/>
    <property type="match status" value="1"/>
</dbReference>
<name>W7YEL3_9BACL</name>
<reference evidence="7 8" key="1">
    <citation type="journal article" date="2014" name="Genome Announc.">
        <title>Draft Genome Sequence of Paenibacillus pini JCM 16418T, Isolated from the Rhizosphere of Pine Tree.</title>
        <authorList>
            <person name="Yuki M."/>
            <person name="Oshima K."/>
            <person name="Suda W."/>
            <person name="Oshida Y."/>
            <person name="Kitamura K."/>
            <person name="Iida Y."/>
            <person name="Hattori M."/>
            <person name="Ohkuma M."/>
        </authorList>
    </citation>
    <scope>NUCLEOTIDE SEQUENCE [LARGE SCALE GENOMIC DNA]</scope>
    <source>
        <strain evidence="7 8">JCM 16418</strain>
    </source>
</reference>
<protein>
    <submittedName>
        <fullName evidence="7">CRISPR-associated helicase Cas3</fullName>
    </submittedName>
</protein>
<proteinExistence type="predicted"/>
<dbReference type="GO" id="GO:0004386">
    <property type="term" value="F:helicase activity"/>
    <property type="evidence" value="ECO:0007669"/>
    <property type="project" value="UniProtKB-KW"/>
</dbReference>
<dbReference type="InterPro" id="IPR027417">
    <property type="entry name" value="P-loop_NTPase"/>
</dbReference>
<comment type="caution">
    <text evidence="7">The sequence shown here is derived from an EMBL/GenBank/DDBJ whole genome shotgun (WGS) entry which is preliminary data.</text>
</comment>
<dbReference type="Pfam" id="PF22590">
    <property type="entry name" value="Cas3-like_C_2"/>
    <property type="match status" value="1"/>
</dbReference>
<feature type="domain" description="CRISPR-associated nuclease/helicase Cas3" evidence="6">
    <location>
        <begin position="22"/>
        <end position="66"/>
    </location>
</feature>
<evidence type="ECO:0000313" key="8">
    <source>
        <dbReference type="Proteomes" id="UP000019364"/>
    </source>
</evidence>
<dbReference type="STRING" id="1236976.JCM16418_927"/>
<dbReference type="GO" id="GO:0051607">
    <property type="term" value="P:defense response to virus"/>
    <property type="evidence" value="ECO:0007669"/>
    <property type="project" value="UniProtKB-KW"/>
</dbReference>
<evidence type="ECO:0000256" key="5">
    <source>
        <dbReference type="ARBA" id="ARBA00023118"/>
    </source>
</evidence>